<organism evidence="1 2">
    <name type="scientific">Henosepilachna vigintioctopunctata</name>
    <dbReference type="NCBI Taxonomy" id="420089"/>
    <lineage>
        <taxon>Eukaryota</taxon>
        <taxon>Metazoa</taxon>
        <taxon>Ecdysozoa</taxon>
        <taxon>Arthropoda</taxon>
        <taxon>Hexapoda</taxon>
        <taxon>Insecta</taxon>
        <taxon>Pterygota</taxon>
        <taxon>Neoptera</taxon>
        <taxon>Endopterygota</taxon>
        <taxon>Coleoptera</taxon>
        <taxon>Polyphaga</taxon>
        <taxon>Cucujiformia</taxon>
        <taxon>Coccinelloidea</taxon>
        <taxon>Coccinellidae</taxon>
        <taxon>Epilachninae</taxon>
        <taxon>Epilachnini</taxon>
        <taxon>Henosepilachna</taxon>
    </lineage>
</organism>
<comment type="caution">
    <text evidence="1">The sequence shown here is derived from an EMBL/GenBank/DDBJ whole genome shotgun (WGS) entry which is preliminary data.</text>
</comment>
<proteinExistence type="predicted"/>
<gene>
    <name evidence="1" type="ORF">WA026_016688</name>
</gene>
<dbReference type="Pfam" id="PF09808">
    <property type="entry name" value="SNAPC1"/>
    <property type="match status" value="1"/>
</dbReference>
<dbReference type="PANTHER" id="PTHR15131">
    <property type="entry name" value="SMALL NUCLEAR RNA ACTIVATING COMPLEX, POLYPEPTIDE 1"/>
    <property type="match status" value="1"/>
</dbReference>
<protein>
    <recommendedName>
        <fullName evidence="3">snRNA-activating protein complex subunit 1</fullName>
    </recommendedName>
</protein>
<dbReference type="Proteomes" id="UP001431783">
    <property type="component" value="Unassembled WGS sequence"/>
</dbReference>
<dbReference type="PANTHER" id="PTHR15131:SF3">
    <property type="entry name" value="SNRNA-ACTIVATING PROTEIN COMPLEX SUBUNIT 1"/>
    <property type="match status" value="1"/>
</dbReference>
<dbReference type="AlphaFoldDB" id="A0AAW1V3F2"/>
<accession>A0AAW1V3F2</accession>
<sequence length="277" mass="32579">MVRFRSTEVIYSISTYDRFLTIAFQADVENFLLKFEKLYSLRFSDFASVWKEMQFSYVNSGQHYYTFIRQFVENCFFVLKKFIVYPKNIFTEVGALYLLYALYFKQLIKDWVKIRITLDEYLKLQDLVERLRQEQQLEPLFCYAKLLTNNAFEFVFQKKPLAPESSSIKCKLTLDLKGILNEDNFLEKFTKTVTNYKDALSKFSVENPGLGIFESTILEEIQSTVDSLEKSTEPMELPPEDNSIYERRTKIKDKAMSVRAANFNAGLKVEIEESVSE</sequence>
<reference evidence="1 2" key="1">
    <citation type="submission" date="2023-03" db="EMBL/GenBank/DDBJ databases">
        <title>Genome insight into feeding habits of ladybird beetles.</title>
        <authorList>
            <person name="Li H.-S."/>
            <person name="Huang Y.-H."/>
            <person name="Pang H."/>
        </authorList>
    </citation>
    <scope>NUCLEOTIDE SEQUENCE [LARGE SCALE GENOMIC DNA]</scope>
    <source>
        <strain evidence="1">SYSU_2023b</strain>
        <tissue evidence="1">Whole body</tissue>
    </source>
</reference>
<dbReference type="EMBL" id="JARQZJ010000100">
    <property type="protein sequence ID" value="KAK9886409.1"/>
    <property type="molecule type" value="Genomic_DNA"/>
</dbReference>
<dbReference type="GO" id="GO:0019185">
    <property type="term" value="C:snRNA-activating protein complex"/>
    <property type="evidence" value="ECO:0007669"/>
    <property type="project" value="TreeGrafter"/>
</dbReference>
<name>A0AAW1V3F2_9CUCU</name>
<dbReference type="GO" id="GO:0042795">
    <property type="term" value="P:snRNA transcription by RNA polymerase II"/>
    <property type="evidence" value="ECO:0007669"/>
    <property type="project" value="TreeGrafter"/>
</dbReference>
<dbReference type="GO" id="GO:0042796">
    <property type="term" value="P:snRNA transcription by RNA polymerase III"/>
    <property type="evidence" value="ECO:0007669"/>
    <property type="project" value="TreeGrafter"/>
</dbReference>
<evidence type="ECO:0000313" key="1">
    <source>
        <dbReference type="EMBL" id="KAK9886409.1"/>
    </source>
</evidence>
<evidence type="ECO:0000313" key="2">
    <source>
        <dbReference type="Proteomes" id="UP001431783"/>
    </source>
</evidence>
<dbReference type="GO" id="GO:0043565">
    <property type="term" value="F:sequence-specific DNA binding"/>
    <property type="evidence" value="ECO:0007669"/>
    <property type="project" value="TreeGrafter"/>
</dbReference>
<keyword evidence="2" id="KW-1185">Reference proteome</keyword>
<evidence type="ECO:0008006" key="3">
    <source>
        <dbReference type="Google" id="ProtNLM"/>
    </source>
</evidence>
<dbReference type="InterPro" id="IPR019188">
    <property type="entry name" value="SNAPC1"/>
</dbReference>